<gene>
    <name evidence="1" type="ORF">H9868_08965</name>
</gene>
<proteinExistence type="predicted"/>
<dbReference type="Proteomes" id="UP000824192">
    <property type="component" value="Unassembled WGS sequence"/>
</dbReference>
<sequence>MYLHLGQSVVVPLREVVGIFDLDNTTASHRTRAFLTRAEREGRVINISEELPRSFVLCRRADGKSLVYLSQLSPATLARRAAEGFPR</sequence>
<dbReference type="NCBIfam" id="NF046065">
    <property type="entry name" value="MtxRegRemB"/>
    <property type="match status" value="1"/>
</dbReference>
<dbReference type="InterPro" id="IPR007169">
    <property type="entry name" value="RemA-like"/>
</dbReference>
<name>A0A9D1UQ51_9FIRM</name>
<comment type="caution">
    <text evidence="1">The sequence shown here is derived from an EMBL/GenBank/DDBJ whole genome shotgun (WGS) entry which is preliminary data.</text>
</comment>
<dbReference type="Pfam" id="PF04025">
    <property type="entry name" value="RemA-like"/>
    <property type="match status" value="1"/>
</dbReference>
<reference evidence="1" key="2">
    <citation type="submission" date="2021-04" db="EMBL/GenBank/DDBJ databases">
        <authorList>
            <person name="Gilroy R."/>
        </authorList>
    </citation>
    <scope>NUCLEOTIDE SEQUENCE</scope>
    <source>
        <strain evidence="1">ChiGjej6B6-1540</strain>
    </source>
</reference>
<evidence type="ECO:0000313" key="1">
    <source>
        <dbReference type="EMBL" id="HIW94650.1"/>
    </source>
</evidence>
<organism evidence="1 2">
    <name type="scientific">Candidatus Flavonifractor merdipullorum</name>
    <dbReference type="NCBI Taxonomy" id="2838590"/>
    <lineage>
        <taxon>Bacteria</taxon>
        <taxon>Bacillati</taxon>
        <taxon>Bacillota</taxon>
        <taxon>Clostridia</taxon>
        <taxon>Eubacteriales</taxon>
        <taxon>Oscillospiraceae</taxon>
        <taxon>Flavonifractor</taxon>
    </lineage>
</organism>
<accession>A0A9D1UQ51</accession>
<protein>
    <submittedName>
        <fullName evidence="1">DUF370 domain-containing protein</fullName>
    </submittedName>
</protein>
<dbReference type="AlphaFoldDB" id="A0A9D1UQ51"/>
<reference evidence="1" key="1">
    <citation type="journal article" date="2021" name="PeerJ">
        <title>Extensive microbial diversity within the chicken gut microbiome revealed by metagenomics and culture.</title>
        <authorList>
            <person name="Gilroy R."/>
            <person name="Ravi A."/>
            <person name="Getino M."/>
            <person name="Pursley I."/>
            <person name="Horton D.L."/>
            <person name="Alikhan N.F."/>
            <person name="Baker D."/>
            <person name="Gharbi K."/>
            <person name="Hall N."/>
            <person name="Watson M."/>
            <person name="Adriaenssens E.M."/>
            <person name="Foster-Nyarko E."/>
            <person name="Jarju S."/>
            <person name="Secka A."/>
            <person name="Antonio M."/>
            <person name="Oren A."/>
            <person name="Chaudhuri R.R."/>
            <person name="La Ragione R."/>
            <person name="Hildebrand F."/>
            <person name="Pallen M.J."/>
        </authorList>
    </citation>
    <scope>NUCLEOTIDE SEQUENCE</scope>
    <source>
        <strain evidence="1">ChiGjej6B6-1540</strain>
    </source>
</reference>
<dbReference type="EMBL" id="DXGA01000193">
    <property type="protein sequence ID" value="HIW94650.1"/>
    <property type="molecule type" value="Genomic_DNA"/>
</dbReference>
<evidence type="ECO:0000313" key="2">
    <source>
        <dbReference type="Proteomes" id="UP000824192"/>
    </source>
</evidence>